<accession>A0A2Z3H3D8</accession>
<protein>
    <submittedName>
        <fullName evidence="1">Uncharacterized protein</fullName>
    </submittedName>
</protein>
<evidence type="ECO:0000313" key="1">
    <source>
        <dbReference type="EMBL" id="AWM38237.1"/>
    </source>
</evidence>
<organism evidence="1 2">
    <name type="scientific">Gemmata obscuriglobus</name>
    <dbReference type="NCBI Taxonomy" id="114"/>
    <lineage>
        <taxon>Bacteria</taxon>
        <taxon>Pseudomonadati</taxon>
        <taxon>Planctomycetota</taxon>
        <taxon>Planctomycetia</taxon>
        <taxon>Gemmatales</taxon>
        <taxon>Gemmataceae</taxon>
        <taxon>Gemmata</taxon>
    </lineage>
</organism>
<keyword evidence="2" id="KW-1185">Reference proteome</keyword>
<evidence type="ECO:0000313" key="2">
    <source>
        <dbReference type="Proteomes" id="UP000245802"/>
    </source>
</evidence>
<dbReference type="KEGG" id="gog:C1280_15410"/>
<gene>
    <name evidence="1" type="ORF">C1280_15410</name>
</gene>
<proteinExistence type="predicted"/>
<dbReference type="AlphaFoldDB" id="A0A2Z3H3D8"/>
<reference evidence="1 2" key="1">
    <citation type="submission" date="2018-01" db="EMBL/GenBank/DDBJ databases">
        <title>G. obscuriglobus.</title>
        <authorList>
            <person name="Franke J."/>
            <person name="Blomberg W."/>
            <person name="Selmecki A."/>
        </authorList>
    </citation>
    <scope>NUCLEOTIDE SEQUENCE [LARGE SCALE GENOMIC DNA]</scope>
    <source>
        <strain evidence="1 2">DSM 5831</strain>
    </source>
</reference>
<sequence>MRQDGLRESVTHDERGNVLSVKMWRMAWNLTPEFRLRTLRLVPEYPKGDLQRVPFQVDSRLRLSSEGVTDQIVEWLDGLQRLEYLSLDDTELRRRA</sequence>
<name>A0A2Z3H3D8_9BACT</name>
<dbReference type="EMBL" id="CP025958">
    <property type="protein sequence ID" value="AWM38237.1"/>
    <property type="molecule type" value="Genomic_DNA"/>
</dbReference>
<dbReference type="Proteomes" id="UP000245802">
    <property type="component" value="Chromosome"/>
</dbReference>